<evidence type="ECO:0000313" key="3">
    <source>
        <dbReference type="Proteomes" id="UP000603352"/>
    </source>
</evidence>
<feature type="region of interest" description="Disordered" evidence="1">
    <location>
        <begin position="20"/>
        <end position="40"/>
    </location>
</feature>
<dbReference type="InterPro" id="IPR029033">
    <property type="entry name" value="His_PPase_superfam"/>
</dbReference>
<dbReference type="Pfam" id="PF00300">
    <property type="entry name" value="His_Phos_1"/>
    <property type="match status" value="1"/>
</dbReference>
<feature type="compositionally biased region" description="Polar residues" evidence="1">
    <location>
        <begin position="23"/>
        <end position="32"/>
    </location>
</feature>
<proteinExistence type="predicted"/>
<name>A0ABQ1IX86_9PROT</name>
<dbReference type="SUPFAM" id="SSF53254">
    <property type="entry name" value="Phosphoglycerate mutase-like"/>
    <property type="match status" value="1"/>
</dbReference>
<dbReference type="EMBL" id="BMDZ01000049">
    <property type="protein sequence ID" value="GGB51879.1"/>
    <property type="molecule type" value="Genomic_DNA"/>
</dbReference>
<organism evidence="2 3">
    <name type="scientific">Tistrella bauzanensis</name>
    <dbReference type="NCBI Taxonomy" id="657419"/>
    <lineage>
        <taxon>Bacteria</taxon>
        <taxon>Pseudomonadati</taxon>
        <taxon>Pseudomonadota</taxon>
        <taxon>Alphaproteobacteria</taxon>
        <taxon>Geminicoccales</taxon>
        <taxon>Geminicoccaceae</taxon>
        <taxon>Tistrella</taxon>
    </lineage>
</organism>
<evidence type="ECO:0000256" key="1">
    <source>
        <dbReference type="SAM" id="MobiDB-lite"/>
    </source>
</evidence>
<dbReference type="InterPro" id="IPR050275">
    <property type="entry name" value="PGM_Phosphatase"/>
</dbReference>
<dbReference type="RefSeq" id="WP_188580431.1">
    <property type="nucleotide sequence ID" value="NZ_BMDZ01000049.1"/>
</dbReference>
<reference evidence="3" key="1">
    <citation type="journal article" date="2019" name="Int. J. Syst. Evol. Microbiol.">
        <title>The Global Catalogue of Microorganisms (GCM) 10K type strain sequencing project: providing services to taxonomists for standard genome sequencing and annotation.</title>
        <authorList>
            <consortium name="The Broad Institute Genomics Platform"/>
            <consortium name="The Broad Institute Genome Sequencing Center for Infectious Disease"/>
            <person name="Wu L."/>
            <person name="Ma J."/>
        </authorList>
    </citation>
    <scope>NUCLEOTIDE SEQUENCE [LARGE SCALE GENOMIC DNA]</scope>
    <source>
        <strain evidence="3">CGMCC 1.10188</strain>
    </source>
</reference>
<dbReference type="Proteomes" id="UP000603352">
    <property type="component" value="Unassembled WGS sequence"/>
</dbReference>
<dbReference type="InterPro" id="IPR013078">
    <property type="entry name" value="His_Pase_superF_clade-1"/>
</dbReference>
<accession>A0ABQ1IX86</accession>
<comment type="caution">
    <text evidence="2">The sequence shown here is derived from an EMBL/GenBank/DDBJ whole genome shotgun (WGS) entry which is preliminary data.</text>
</comment>
<dbReference type="PANTHER" id="PTHR48100:SF1">
    <property type="entry name" value="HISTIDINE PHOSPHATASE FAMILY PROTEIN-RELATED"/>
    <property type="match status" value="1"/>
</dbReference>
<evidence type="ECO:0000313" key="2">
    <source>
        <dbReference type="EMBL" id="GGB51879.1"/>
    </source>
</evidence>
<dbReference type="PANTHER" id="PTHR48100">
    <property type="entry name" value="BROAD-SPECIFICITY PHOSPHATASE YOR283W-RELATED"/>
    <property type="match status" value="1"/>
</dbReference>
<keyword evidence="3" id="KW-1185">Reference proteome</keyword>
<gene>
    <name evidence="2" type="ORF">GCM10011505_36220</name>
</gene>
<sequence>MSTSPSIILALIRHGRTDWNDQGRLQGQSDQPLNDAGRDEVTGWQLPAPIATGYDWYTSPLLRARETAARLGAPGARPAPALIEMSWGAWEGQRLDDLRLQLGDRMTALEARGLDFRPPGGESPREVQQRVAPWLTAMAARGRNVAAVSHKGVIRAVMAQATGWPMIGKPPHRLARNAAHLFKVAPDGTVAVHHLNLMLS</sequence>
<dbReference type="CDD" id="cd07067">
    <property type="entry name" value="HP_PGM_like"/>
    <property type="match status" value="1"/>
</dbReference>
<dbReference type="SMART" id="SM00855">
    <property type="entry name" value="PGAM"/>
    <property type="match status" value="1"/>
</dbReference>
<protein>
    <submittedName>
        <fullName evidence="2">Phosphatase</fullName>
    </submittedName>
</protein>
<dbReference type="Gene3D" id="3.40.50.1240">
    <property type="entry name" value="Phosphoglycerate mutase-like"/>
    <property type="match status" value="1"/>
</dbReference>